<reference evidence="1 2" key="1">
    <citation type="journal article" date="2015" name="BMC Genomics">
        <title>Insights from the genome of Ophiocordyceps polyrhachis-furcata to pathogenicity and host specificity in insect fungi.</title>
        <authorList>
            <person name="Wichadakul D."/>
            <person name="Kobmoo N."/>
            <person name="Ingsriswang S."/>
            <person name="Tangphatsornruang S."/>
            <person name="Chantasingh D."/>
            <person name="Luangsa-ard J.J."/>
            <person name="Eurwilaichitr L."/>
        </authorList>
    </citation>
    <scope>NUCLEOTIDE SEQUENCE [LARGE SCALE GENOMIC DNA]</scope>
    <source>
        <strain evidence="1 2">BCC 54312</strain>
    </source>
</reference>
<accession>A0A367LNK9</accession>
<sequence>MQQTLSPFAPLSLARFFAASWTRDNVLEEMGLARERGKMAALFQKAGKAHSPCARVRNQRILISLSSLRLRFSAMVVPECMNNLPSPLFFYITPPKIPKKEALPRSALYVTSACLVETGILVTANSDSERDLGDKPAANKDHSVAILGRHRKRRQSAVSHLSVILMEEGGWGAGDATV</sequence>
<comment type="caution">
    <text evidence="1">The sequence shown here is derived from an EMBL/GenBank/DDBJ whole genome shotgun (WGS) entry which is preliminary data.</text>
</comment>
<gene>
    <name evidence="1" type="ORF">L249_2196</name>
</gene>
<name>A0A367LNK9_9HYPO</name>
<proteinExistence type="predicted"/>
<evidence type="ECO:0000313" key="1">
    <source>
        <dbReference type="EMBL" id="RCI15967.1"/>
    </source>
</evidence>
<protein>
    <submittedName>
        <fullName evidence="1">Uncharacterized protein</fullName>
    </submittedName>
</protein>
<dbReference type="EMBL" id="LKCN02000001">
    <property type="protein sequence ID" value="RCI15967.1"/>
    <property type="molecule type" value="Genomic_DNA"/>
</dbReference>
<organism evidence="1 2">
    <name type="scientific">Ophiocordyceps polyrhachis-furcata BCC 54312</name>
    <dbReference type="NCBI Taxonomy" id="1330021"/>
    <lineage>
        <taxon>Eukaryota</taxon>
        <taxon>Fungi</taxon>
        <taxon>Dikarya</taxon>
        <taxon>Ascomycota</taxon>
        <taxon>Pezizomycotina</taxon>
        <taxon>Sordariomycetes</taxon>
        <taxon>Hypocreomycetidae</taxon>
        <taxon>Hypocreales</taxon>
        <taxon>Ophiocordycipitaceae</taxon>
        <taxon>Ophiocordyceps</taxon>
    </lineage>
</organism>
<keyword evidence="2" id="KW-1185">Reference proteome</keyword>
<dbReference type="AlphaFoldDB" id="A0A367LNK9"/>
<evidence type="ECO:0000313" key="2">
    <source>
        <dbReference type="Proteomes" id="UP000253664"/>
    </source>
</evidence>
<dbReference type="Proteomes" id="UP000253664">
    <property type="component" value="Unassembled WGS sequence"/>
</dbReference>